<feature type="domain" description="KaiA C-terminal" evidence="1">
    <location>
        <begin position="1"/>
        <end position="20"/>
    </location>
</feature>
<dbReference type="PROSITE" id="PS51431">
    <property type="entry name" value="KAIA_C"/>
    <property type="match status" value="1"/>
</dbReference>
<dbReference type="Pfam" id="PF12206">
    <property type="entry name" value="DUF3599"/>
    <property type="match status" value="1"/>
</dbReference>
<dbReference type="RefSeq" id="WP_053431743.1">
    <property type="nucleotide sequence ID" value="NZ_LILD02000002.1"/>
</dbReference>
<dbReference type="InterPro" id="IPR024556">
    <property type="entry name" value="DUF3599"/>
</dbReference>
<dbReference type="GO" id="GO:0007623">
    <property type="term" value="P:circadian rhythm"/>
    <property type="evidence" value="ECO:0007669"/>
    <property type="project" value="InterPro"/>
</dbReference>
<name>A0A0M0KM45_ALKHA</name>
<dbReference type="EMBL" id="LILD01000001">
    <property type="protein sequence ID" value="KOO39894.1"/>
    <property type="molecule type" value="Genomic_DNA"/>
</dbReference>
<dbReference type="AlphaFoldDB" id="A0A0M0KM45"/>
<comment type="caution">
    <text evidence="2">The sequence shown here is derived from an EMBL/GenBank/DDBJ whole genome shotgun (WGS) entry which is preliminary data.</text>
</comment>
<dbReference type="Gene3D" id="2.40.10.370">
    <property type="entry name" value="Protein of unknown function DUF3599"/>
    <property type="match status" value="1"/>
</dbReference>
<dbReference type="InterPro" id="IPR038667">
    <property type="entry name" value="XkdH-like_sf"/>
</dbReference>
<sequence length="121" mass="13843">MSLLDLLDHVCDIYRLEKPGQKENYGVPIEIPGKYSDAPIATDVLCHFEEVAQDVVQGEPQATIVQRMRVTFPAGTDVQLNDLVRWHDGENRDDYVEYRLQKPKSVRGHHIIVMALRSDDL</sequence>
<proteinExistence type="predicted"/>
<dbReference type="PATRIC" id="fig|136160.3.peg.3330"/>
<organism evidence="2">
    <name type="scientific">Halalkalibacterium halodurans</name>
    <name type="common">Bacillus halodurans</name>
    <dbReference type="NCBI Taxonomy" id="86665"/>
    <lineage>
        <taxon>Bacteria</taxon>
        <taxon>Bacillati</taxon>
        <taxon>Bacillota</taxon>
        <taxon>Bacilli</taxon>
        <taxon>Bacillales</taxon>
        <taxon>Bacillaceae</taxon>
        <taxon>Halalkalibacterium (ex Joshi et al. 2022)</taxon>
    </lineage>
</organism>
<evidence type="ECO:0000313" key="2">
    <source>
        <dbReference type="EMBL" id="KOO39894.1"/>
    </source>
</evidence>
<reference evidence="2" key="1">
    <citation type="submission" date="2015-08" db="EMBL/GenBank/DDBJ databases">
        <title>Complete DNA Sequence of Pseudomonas syringae pv. actinidiae, the Causal Agent of Kiwifruit Canker Disease.</title>
        <authorList>
            <person name="Rikkerink E.H.A."/>
            <person name="Fineran P.C."/>
        </authorList>
    </citation>
    <scope>NUCLEOTIDE SEQUENCE</scope>
    <source>
        <strain evidence="2">DSM 13666</strain>
    </source>
</reference>
<gene>
    <name evidence="2" type="ORF">AMD02_14335</name>
</gene>
<evidence type="ECO:0000259" key="1">
    <source>
        <dbReference type="PROSITE" id="PS51431"/>
    </source>
</evidence>
<accession>A0A0M0KM45</accession>
<dbReference type="InterPro" id="IPR020856">
    <property type="entry name" value="Circadian_clock_protein_KaiA_C"/>
</dbReference>
<protein>
    <recommendedName>
        <fullName evidence="1">KaiA C-terminal domain-containing protein</fullName>
    </recommendedName>
</protein>